<dbReference type="InterPro" id="IPR001173">
    <property type="entry name" value="Glyco_trans_2-like"/>
</dbReference>
<dbReference type="EC" id="2.4.-.-" evidence="2"/>
<keyword evidence="2" id="KW-0614">Plasmid</keyword>
<organism evidence="2 3">
    <name type="scientific">Kitasatospora cathayae</name>
    <dbReference type="NCBI Taxonomy" id="3004092"/>
    <lineage>
        <taxon>Bacteria</taxon>
        <taxon>Bacillati</taxon>
        <taxon>Actinomycetota</taxon>
        <taxon>Actinomycetes</taxon>
        <taxon>Kitasatosporales</taxon>
        <taxon>Streptomycetaceae</taxon>
        <taxon>Kitasatospora</taxon>
    </lineage>
</organism>
<dbReference type="PANTHER" id="PTHR22916">
    <property type="entry name" value="GLYCOSYLTRANSFERASE"/>
    <property type="match status" value="1"/>
</dbReference>
<dbReference type="GO" id="GO:0016757">
    <property type="term" value="F:glycosyltransferase activity"/>
    <property type="evidence" value="ECO:0007669"/>
    <property type="project" value="UniProtKB-KW"/>
</dbReference>
<dbReference type="PANTHER" id="PTHR22916:SF3">
    <property type="entry name" value="UDP-GLCNAC:BETAGAL BETA-1,3-N-ACETYLGLUCOSAMINYLTRANSFERASE-LIKE PROTEIN 1"/>
    <property type="match status" value="1"/>
</dbReference>
<dbReference type="Gene3D" id="3.90.550.10">
    <property type="entry name" value="Spore Coat Polysaccharide Biosynthesis Protein SpsA, Chain A"/>
    <property type="match status" value="1"/>
</dbReference>
<keyword evidence="2" id="KW-0808">Transferase</keyword>
<dbReference type="InterPro" id="IPR029044">
    <property type="entry name" value="Nucleotide-diphossugar_trans"/>
</dbReference>
<dbReference type="RefSeq" id="WP_270151929.1">
    <property type="nucleotide sequence ID" value="NZ_CP115453.1"/>
</dbReference>
<dbReference type="Pfam" id="PF00535">
    <property type="entry name" value="Glycos_transf_2"/>
    <property type="match status" value="1"/>
</dbReference>
<evidence type="ECO:0000259" key="1">
    <source>
        <dbReference type="Pfam" id="PF00535"/>
    </source>
</evidence>
<accession>A0ABY7QHY7</accession>
<feature type="domain" description="Glycosyltransferase 2-like" evidence="1">
    <location>
        <begin position="5"/>
        <end position="113"/>
    </location>
</feature>
<geneLocation type="plasmid" evidence="2 3">
    <name>punmamed4</name>
</geneLocation>
<evidence type="ECO:0000313" key="3">
    <source>
        <dbReference type="Proteomes" id="UP001212821"/>
    </source>
</evidence>
<dbReference type="SUPFAM" id="SSF53448">
    <property type="entry name" value="Nucleotide-diphospho-sugar transferases"/>
    <property type="match status" value="1"/>
</dbReference>
<keyword evidence="3" id="KW-1185">Reference proteome</keyword>
<reference evidence="2 3" key="1">
    <citation type="submission" date="2022-12" db="EMBL/GenBank/DDBJ databases">
        <title>HUAS 3-15.</title>
        <authorList>
            <person name="Mo P."/>
        </authorList>
    </citation>
    <scope>NUCLEOTIDE SEQUENCE [LARGE SCALE GENOMIC DNA]</scope>
    <source>
        <strain evidence="2 3">HUAS 3-15</strain>
        <plasmid evidence="2 3">punmamed4</plasmid>
    </source>
</reference>
<proteinExistence type="predicted"/>
<dbReference type="Proteomes" id="UP001212821">
    <property type="component" value="Plasmid punmamed4"/>
</dbReference>
<evidence type="ECO:0000313" key="2">
    <source>
        <dbReference type="EMBL" id="WBP92182.1"/>
    </source>
</evidence>
<name>A0ABY7QHY7_9ACTN</name>
<keyword evidence="2" id="KW-0328">Glycosyltransferase</keyword>
<dbReference type="EMBL" id="CP115453">
    <property type="protein sequence ID" value="WBP92182.1"/>
    <property type="molecule type" value="Genomic_DNA"/>
</dbReference>
<protein>
    <submittedName>
        <fullName evidence="2">Glycosyltransferase</fullName>
        <ecNumber evidence="2">2.4.-.-</ecNumber>
    </submittedName>
</protein>
<sequence length="243" mass="26592">MSLISIVTPVHEPALGFLPEAYAGLTAQTLPDGWTWEWLIQVDGGDGSEVPAQLLQDHRVKPSGNRRGGPGVARTMAWGRSEGELVKVLDADDVLPAGALARDIEVLMSHPKVGWTVSKVLDLMPSGQLVHYTLGDPEHGVLPRGELYDYWSTTHRPAVHPATLCVRQELLSRAGGWMALPASEDTALLMALDVMADGFFIDVPGLHYRKHAAQTTAHADHREGPEWRARMSAIKKHAEALRR</sequence>
<gene>
    <name evidence="2" type="ORF">O1G21_40960</name>
</gene>